<name>A0AAD8A7J3_DIPPU</name>
<keyword evidence="6" id="KW-0560">Oxidoreductase</keyword>
<dbReference type="GO" id="GO:0052650">
    <property type="term" value="F:all-trans-retinol dehydrogenase (NADP+) activity"/>
    <property type="evidence" value="ECO:0007669"/>
    <property type="project" value="UniProtKB-ARBA"/>
</dbReference>
<keyword evidence="15" id="KW-1185">Reference proteome</keyword>
<comment type="caution">
    <text evidence="14">The sequence shown here is derived from an EMBL/GenBank/DDBJ whole genome shotgun (WGS) entry which is preliminary data.</text>
</comment>
<protein>
    <recommendedName>
        <fullName evidence="10">Short-chain dehydrogenase/reductase 3</fullName>
    </recommendedName>
    <alternativeName>
        <fullName evidence="11">Retinal short-chain dehydrogenase/reductase 1</fullName>
    </alternativeName>
</protein>
<evidence type="ECO:0000256" key="2">
    <source>
        <dbReference type="ARBA" id="ARBA00006484"/>
    </source>
</evidence>
<keyword evidence="5 13" id="KW-1133">Transmembrane helix</keyword>
<gene>
    <name evidence="14" type="ORF">L9F63_014628</name>
</gene>
<evidence type="ECO:0000256" key="11">
    <source>
        <dbReference type="ARBA" id="ARBA00082544"/>
    </source>
</evidence>
<comment type="subcellular location">
    <subcellularLocation>
        <location evidence="1">Membrane</location>
        <topology evidence="1">Multi-pass membrane protein</topology>
    </subcellularLocation>
</comment>
<dbReference type="Gene3D" id="3.40.50.720">
    <property type="entry name" value="NAD(P)-binding Rossmann-like Domain"/>
    <property type="match status" value="1"/>
</dbReference>
<evidence type="ECO:0000256" key="13">
    <source>
        <dbReference type="SAM" id="Phobius"/>
    </source>
</evidence>
<accession>A0AAD8A7J3</accession>
<evidence type="ECO:0000256" key="9">
    <source>
        <dbReference type="ARBA" id="ARBA00059620"/>
    </source>
</evidence>
<feature type="non-terminal residue" evidence="14">
    <location>
        <position position="283"/>
    </location>
</feature>
<dbReference type="PANTHER" id="PTHR24322">
    <property type="entry name" value="PKSB"/>
    <property type="match status" value="1"/>
</dbReference>
<dbReference type="Proteomes" id="UP001233999">
    <property type="component" value="Unassembled WGS sequence"/>
</dbReference>
<reference evidence="14" key="2">
    <citation type="submission" date="2023-05" db="EMBL/GenBank/DDBJ databases">
        <authorList>
            <person name="Fouks B."/>
        </authorList>
    </citation>
    <scope>NUCLEOTIDE SEQUENCE</scope>
    <source>
        <strain evidence="14">Stay&amp;Tobe</strain>
        <tissue evidence="14">Testes</tissue>
    </source>
</reference>
<evidence type="ECO:0000256" key="5">
    <source>
        <dbReference type="ARBA" id="ARBA00022989"/>
    </source>
</evidence>
<dbReference type="InterPro" id="IPR036291">
    <property type="entry name" value="NAD(P)-bd_dom_sf"/>
</dbReference>
<dbReference type="GO" id="GO:0016020">
    <property type="term" value="C:membrane"/>
    <property type="evidence" value="ECO:0007669"/>
    <property type="project" value="UniProtKB-SubCell"/>
</dbReference>
<dbReference type="EMBL" id="JASPKZ010003085">
    <property type="protein sequence ID" value="KAJ9593947.1"/>
    <property type="molecule type" value="Genomic_DNA"/>
</dbReference>
<evidence type="ECO:0000256" key="1">
    <source>
        <dbReference type="ARBA" id="ARBA00004141"/>
    </source>
</evidence>
<proteinExistence type="inferred from homology"/>
<feature type="transmembrane region" description="Helical" evidence="13">
    <location>
        <begin position="12"/>
        <end position="35"/>
    </location>
</feature>
<evidence type="ECO:0000256" key="4">
    <source>
        <dbReference type="ARBA" id="ARBA00022857"/>
    </source>
</evidence>
<evidence type="ECO:0000313" key="14">
    <source>
        <dbReference type="EMBL" id="KAJ9593947.1"/>
    </source>
</evidence>
<comment type="similarity">
    <text evidence="2 12">Belongs to the short-chain dehydrogenases/reductases (SDR) family.</text>
</comment>
<evidence type="ECO:0000256" key="10">
    <source>
        <dbReference type="ARBA" id="ARBA00068717"/>
    </source>
</evidence>
<evidence type="ECO:0000313" key="15">
    <source>
        <dbReference type="Proteomes" id="UP001233999"/>
    </source>
</evidence>
<feature type="non-terminal residue" evidence="14">
    <location>
        <position position="1"/>
    </location>
</feature>
<dbReference type="PRINTS" id="PR00081">
    <property type="entry name" value="GDHRDH"/>
</dbReference>
<dbReference type="GO" id="GO:0005811">
    <property type="term" value="C:lipid droplet"/>
    <property type="evidence" value="ECO:0007669"/>
    <property type="project" value="TreeGrafter"/>
</dbReference>
<keyword evidence="8 13" id="KW-0472">Membrane</keyword>
<dbReference type="InterPro" id="IPR002347">
    <property type="entry name" value="SDR_fam"/>
</dbReference>
<dbReference type="AlphaFoldDB" id="A0AAD8A7J3"/>
<dbReference type="FunFam" id="3.40.50.720:FF:000131">
    <property type="entry name" value="Short-chain dehydrogenase/reductase 3"/>
    <property type="match status" value="1"/>
</dbReference>
<dbReference type="PANTHER" id="PTHR24322:SF736">
    <property type="entry name" value="RETINOL DEHYDROGENASE 10"/>
    <property type="match status" value="1"/>
</dbReference>
<reference evidence="14" key="1">
    <citation type="journal article" date="2023" name="IScience">
        <title>Live-bearing cockroach genome reveals convergent evolutionary mechanisms linked to viviparity in insects and beyond.</title>
        <authorList>
            <person name="Fouks B."/>
            <person name="Harrison M.C."/>
            <person name="Mikhailova A.A."/>
            <person name="Marchal E."/>
            <person name="English S."/>
            <person name="Carruthers M."/>
            <person name="Jennings E.C."/>
            <person name="Chiamaka E.L."/>
            <person name="Frigard R.A."/>
            <person name="Pippel M."/>
            <person name="Attardo G.M."/>
            <person name="Benoit J.B."/>
            <person name="Bornberg-Bauer E."/>
            <person name="Tobe S.S."/>
        </authorList>
    </citation>
    <scope>NUCLEOTIDE SEQUENCE</scope>
    <source>
        <strain evidence="14">Stay&amp;Tobe</strain>
    </source>
</reference>
<comment type="function">
    <text evidence="9">Catalyzes the reduction of all-trans-retinal to all-trans-retinol in the presence of NADPH.</text>
</comment>
<evidence type="ECO:0000256" key="8">
    <source>
        <dbReference type="ARBA" id="ARBA00023136"/>
    </source>
</evidence>
<evidence type="ECO:0000256" key="7">
    <source>
        <dbReference type="ARBA" id="ARBA00023098"/>
    </source>
</evidence>
<dbReference type="PRINTS" id="PR00080">
    <property type="entry name" value="SDRFAMILY"/>
</dbReference>
<evidence type="ECO:0000256" key="3">
    <source>
        <dbReference type="ARBA" id="ARBA00022692"/>
    </source>
</evidence>
<dbReference type="Pfam" id="PF00106">
    <property type="entry name" value="adh_short"/>
    <property type="match status" value="1"/>
</dbReference>
<evidence type="ECO:0000256" key="6">
    <source>
        <dbReference type="ARBA" id="ARBA00023002"/>
    </source>
</evidence>
<sequence>SSEHNMTGTMELVLWWIKLISEITFALMCLVFELCKKVYYVVHKRKLKDVRGKTVLITGTAQGIGREMALELAKKGCNVICVDVLTKENEETAEEVKKLGQKSFSYTCDISNRDNVMKLASQVGKVDILINNAGLVFFDPLLETPPGVITRLIDVNVTSHFWMIQAFLPGMLERREGHIVAIASLAGIEGLAGATLYSVSKQAVVGLMRTLDLELRSKSQQFIKTTCVCPYFIDTMKDVKFRIESRLSHLETKEAAYRIVKGVLKELPEVIVPGYWSSLITFN</sequence>
<dbReference type="CDD" id="cd05339">
    <property type="entry name" value="17beta-HSDXI-like_SDR_c"/>
    <property type="match status" value="1"/>
</dbReference>
<keyword evidence="3 13" id="KW-0812">Transmembrane</keyword>
<keyword evidence="4" id="KW-0521">NADP</keyword>
<evidence type="ECO:0000256" key="12">
    <source>
        <dbReference type="RuleBase" id="RU000363"/>
    </source>
</evidence>
<keyword evidence="7" id="KW-0443">Lipid metabolism</keyword>
<organism evidence="14 15">
    <name type="scientific">Diploptera punctata</name>
    <name type="common">Pacific beetle cockroach</name>
    <dbReference type="NCBI Taxonomy" id="6984"/>
    <lineage>
        <taxon>Eukaryota</taxon>
        <taxon>Metazoa</taxon>
        <taxon>Ecdysozoa</taxon>
        <taxon>Arthropoda</taxon>
        <taxon>Hexapoda</taxon>
        <taxon>Insecta</taxon>
        <taxon>Pterygota</taxon>
        <taxon>Neoptera</taxon>
        <taxon>Polyneoptera</taxon>
        <taxon>Dictyoptera</taxon>
        <taxon>Blattodea</taxon>
        <taxon>Blaberoidea</taxon>
        <taxon>Blaberidae</taxon>
        <taxon>Diplopterinae</taxon>
        <taxon>Diploptera</taxon>
    </lineage>
</organism>
<dbReference type="SUPFAM" id="SSF51735">
    <property type="entry name" value="NAD(P)-binding Rossmann-fold domains"/>
    <property type="match status" value="1"/>
</dbReference>